<organism evidence="3 4">
    <name type="scientific">Carbonactinospora thermoautotrophica</name>
    <dbReference type="NCBI Taxonomy" id="1469144"/>
    <lineage>
        <taxon>Bacteria</taxon>
        <taxon>Bacillati</taxon>
        <taxon>Actinomycetota</taxon>
        <taxon>Actinomycetes</taxon>
        <taxon>Kitasatosporales</taxon>
        <taxon>Carbonactinosporaceae</taxon>
        <taxon>Carbonactinospora</taxon>
    </lineage>
</organism>
<dbReference type="AlphaFoldDB" id="A0A132MMB6"/>
<dbReference type="CDD" id="cd16936">
    <property type="entry name" value="HATPase_RsbW-like"/>
    <property type="match status" value="1"/>
</dbReference>
<dbReference type="InterPro" id="IPR003594">
    <property type="entry name" value="HATPase_dom"/>
</dbReference>
<name>A0A132MMB6_9ACTN</name>
<dbReference type="EMBL" id="LAXD01000001">
    <property type="protein sequence ID" value="KWW99002.1"/>
    <property type="molecule type" value="Genomic_DNA"/>
</dbReference>
<sequence>MPEAHVRVVERDAVRVAWRVPAIAEAARLARWLVRRKVAEWGGDAEAGYTAGLLASELVTNAVVHAGGDALTLVVARADGGLRVEVHDRGRGEPALRRADGTAEQGRGLLVVDALSTAWGHALTPTGKVVWFELAGCVR</sequence>
<evidence type="ECO:0000313" key="3">
    <source>
        <dbReference type="EMBL" id="KWW99002.1"/>
    </source>
</evidence>
<gene>
    <name evidence="3" type="ORF">LI90_633</name>
</gene>
<dbReference type="Proteomes" id="UP000070188">
    <property type="component" value="Unassembled WGS sequence"/>
</dbReference>
<protein>
    <submittedName>
        <fullName evidence="3">Putative PAS/PAC sensor protein</fullName>
    </submittedName>
</protein>
<dbReference type="RefSeq" id="WP_066884000.1">
    <property type="nucleotide sequence ID" value="NZ_LAXD01000001.1"/>
</dbReference>
<accession>A0A132MMB6</accession>
<dbReference type="InterPro" id="IPR050267">
    <property type="entry name" value="Anti-sigma-factor_SerPK"/>
</dbReference>
<proteinExistence type="predicted"/>
<dbReference type="PATRIC" id="fig|1469144.10.peg.734"/>
<evidence type="ECO:0000313" key="4">
    <source>
        <dbReference type="Proteomes" id="UP000070188"/>
    </source>
</evidence>
<evidence type="ECO:0000256" key="1">
    <source>
        <dbReference type="ARBA" id="ARBA00022527"/>
    </source>
</evidence>
<dbReference type="GO" id="GO:0004674">
    <property type="term" value="F:protein serine/threonine kinase activity"/>
    <property type="evidence" value="ECO:0007669"/>
    <property type="project" value="UniProtKB-KW"/>
</dbReference>
<keyword evidence="1" id="KW-0723">Serine/threonine-protein kinase</keyword>
<evidence type="ECO:0000259" key="2">
    <source>
        <dbReference type="Pfam" id="PF13581"/>
    </source>
</evidence>
<feature type="domain" description="Histidine kinase/HSP90-like ATPase" evidence="2">
    <location>
        <begin position="21"/>
        <end position="132"/>
    </location>
</feature>
<reference evidence="4" key="1">
    <citation type="submission" date="2015-04" db="EMBL/GenBank/DDBJ databases">
        <title>Physiological reanalysis, assessment of diazotrophy, and genome sequences of multiple isolates of Streptomyces thermoautotrophicus.</title>
        <authorList>
            <person name="MacKellar D.C."/>
            <person name="Lieber L."/>
            <person name="Norman J."/>
            <person name="Bolger A."/>
            <person name="Tobin C."/>
            <person name="Murray J.W."/>
            <person name="Chang R."/>
            <person name="Ford T."/>
            <person name="Nguyen P.Q."/>
            <person name="Woodward J."/>
            <person name="Permingeat H."/>
            <person name="Joshi N.S."/>
            <person name="Silver P.A."/>
            <person name="Usadel B."/>
            <person name="Rutherford A.W."/>
            <person name="Friesen M."/>
            <person name="Prell J."/>
        </authorList>
    </citation>
    <scope>NUCLEOTIDE SEQUENCE [LARGE SCALE GENOMIC DNA]</scope>
    <source>
        <strain evidence="4">H1</strain>
    </source>
</reference>
<comment type="caution">
    <text evidence="3">The sequence shown here is derived from an EMBL/GenBank/DDBJ whole genome shotgun (WGS) entry which is preliminary data.</text>
</comment>
<dbReference type="PANTHER" id="PTHR35526">
    <property type="entry name" value="ANTI-SIGMA-F FACTOR RSBW-RELATED"/>
    <property type="match status" value="1"/>
</dbReference>
<dbReference type="STRING" id="1469144.LI90_633"/>
<keyword evidence="1" id="KW-0808">Transferase</keyword>
<dbReference type="Gene3D" id="3.30.565.10">
    <property type="entry name" value="Histidine kinase-like ATPase, C-terminal domain"/>
    <property type="match status" value="1"/>
</dbReference>
<dbReference type="InterPro" id="IPR036890">
    <property type="entry name" value="HATPase_C_sf"/>
</dbReference>
<keyword evidence="4" id="KW-1185">Reference proteome</keyword>
<dbReference type="PANTHER" id="PTHR35526:SF3">
    <property type="entry name" value="ANTI-SIGMA-F FACTOR RSBW"/>
    <property type="match status" value="1"/>
</dbReference>
<dbReference type="Pfam" id="PF13581">
    <property type="entry name" value="HATPase_c_2"/>
    <property type="match status" value="1"/>
</dbReference>
<keyword evidence="1" id="KW-0418">Kinase</keyword>
<dbReference type="SUPFAM" id="SSF55874">
    <property type="entry name" value="ATPase domain of HSP90 chaperone/DNA topoisomerase II/histidine kinase"/>
    <property type="match status" value="1"/>
</dbReference>